<comment type="caution">
    <text evidence="2">The sequence shown here is derived from an EMBL/GenBank/DDBJ whole genome shotgun (WGS) entry which is preliminary data.</text>
</comment>
<reference evidence="2 3" key="1">
    <citation type="submission" date="2019-05" db="EMBL/GenBank/DDBJ databases">
        <title>Mikania micrantha, genome provides insights into the molecular mechanism of rapid growth.</title>
        <authorList>
            <person name="Liu B."/>
        </authorList>
    </citation>
    <scope>NUCLEOTIDE SEQUENCE [LARGE SCALE GENOMIC DNA]</scope>
    <source>
        <strain evidence="2">NLD-2019</strain>
        <tissue evidence="2">Leaf</tissue>
    </source>
</reference>
<keyword evidence="3" id="KW-1185">Reference proteome</keyword>
<accession>A0A5N6PZW5</accession>
<dbReference type="AlphaFoldDB" id="A0A5N6PZW5"/>
<evidence type="ECO:0000313" key="3">
    <source>
        <dbReference type="Proteomes" id="UP000326396"/>
    </source>
</evidence>
<dbReference type="OrthoDB" id="1705419at2759"/>
<feature type="compositionally biased region" description="Basic and acidic residues" evidence="1">
    <location>
        <begin position="299"/>
        <end position="312"/>
    </location>
</feature>
<gene>
    <name evidence="2" type="ORF">E3N88_00106</name>
</gene>
<feature type="compositionally biased region" description="Polar residues" evidence="1">
    <location>
        <begin position="237"/>
        <end position="251"/>
    </location>
</feature>
<evidence type="ECO:0008006" key="4">
    <source>
        <dbReference type="Google" id="ProtNLM"/>
    </source>
</evidence>
<dbReference type="Proteomes" id="UP000326396">
    <property type="component" value="Linkage Group LG1"/>
</dbReference>
<evidence type="ECO:0000313" key="2">
    <source>
        <dbReference type="EMBL" id="KAD7476970.1"/>
    </source>
</evidence>
<name>A0A5N6PZW5_9ASTR</name>
<dbReference type="EMBL" id="SZYD01000001">
    <property type="protein sequence ID" value="KAD7476970.1"/>
    <property type="molecule type" value="Genomic_DNA"/>
</dbReference>
<organism evidence="2 3">
    <name type="scientific">Mikania micrantha</name>
    <name type="common">bitter vine</name>
    <dbReference type="NCBI Taxonomy" id="192012"/>
    <lineage>
        <taxon>Eukaryota</taxon>
        <taxon>Viridiplantae</taxon>
        <taxon>Streptophyta</taxon>
        <taxon>Embryophyta</taxon>
        <taxon>Tracheophyta</taxon>
        <taxon>Spermatophyta</taxon>
        <taxon>Magnoliopsida</taxon>
        <taxon>eudicotyledons</taxon>
        <taxon>Gunneridae</taxon>
        <taxon>Pentapetalae</taxon>
        <taxon>asterids</taxon>
        <taxon>campanulids</taxon>
        <taxon>Asterales</taxon>
        <taxon>Asteraceae</taxon>
        <taxon>Asteroideae</taxon>
        <taxon>Heliantheae alliance</taxon>
        <taxon>Eupatorieae</taxon>
        <taxon>Mikania</taxon>
    </lineage>
</organism>
<feature type="region of interest" description="Disordered" evidence="1">
    <location>
        <begin position="194"/>
        <end position="253"/>
    </location>
</feature>
<feature type="region of interest" description="Disordered" evidence="1">
    <location>
        <begin position="265"/>
        <end position="317"/>
    </location>
</feature>
<protein>
    <recommendedName>
        <fullName evidence="4">CCHC-type domain-containing protein</fullName>
    </recommendedName>
</protein>
<evidence type="ECO:0000256" key="1">
    <source>
        <dbReference type="SAM" id="MobiDB-lite"/>
    </source>
</evidence>
<sequence>MIERSEEKGVHYDGDATTNEFDFFVSQVKGMPLRERFPILYGLDRRKNCRVIERVTRVDGTNILNWHWRHLPTSSAEQVELDQCTDSLRNVTLSGGLDRWVWVGDSSGVFNIKSMRSLCVKARGPIEAAKHPYFQAAAASASSSSFPRCFHGCGSDHYANDELPSTLNVRPLNNSQLSGIGEYDASAQPLSTGAVRPLESSQISGPGDHYASSQPPSAGAYASGEPPSTGDVRPLDDSQTGAYGNPISDSNGAAVMSSIAPKFKLRSHDNNSGRGQQFDNHEQERFNSSQGRGHGRLRQGREEDASHDDYDKRRRYQRNQSKFMVDINKVRCFNCNDKGHYASNRLKPNKKEATNLIREDEEPTLLMTQVEDGYVFPYSRNDGYAWYKVRNSNKRM</sequence>
<proteinExistence type="predicted"/>